<dbReference type="SUPFAM" id="SSF53271">
    <property type="entry name" value="PRTase-like"/>
    <property type="match status" value="1"/>
</dbReference>
<dbReference type="PANTHER" id="PTHR32315">
    <property type="entry name" value="ADENINE PHOSPHORIBOSYLTRANSFERASE"/>
    <property type="match status" value="1"/>
</dbReference>
<dbReference type="Gene3D" id="3.40.50.2020">
    <property type="match status" value="1"/>
</dbReference>
<evidence type="ECO:0000256" key="9">
    <source>
        <dbReference type="ARBA" id="ARBA00022676"/>
    </source>
</evidence>
<dbReference type="EMBL" id="AZEA01000004">
    <property type="protein sequence ID" value="KRK89062.1"/>
    <property type="molecule type" value="Genomic_DNA"/>
</dbReference>
<comment type="pathway">
    <text evidence="4 12">Purine metabolism; AMP biosynthesis via salvage pathway; AMP from adenine: step 1/1.</text>
</comment>
<evidence type="ECO:0000256" key="5">
    <source>
        <dbReference type="ARBA" id="ARBA00008391"/>
    </source>
</evidence>
<organism evidence="14 15">
    <name type="scientific">Lentilactobacillus sunkii DSM 19904</name>
    <dbReference type="NCBI Taxonomy" id="1423808"/>
    <lineage>
        <taxon>Bacteria</taxon>
        <taxon>Bacillati</taxon>
        <taxon>Bacillota</taxon>
        <taxon>Bacilli</taxon>
        <taxon>Lactobacillales</taxon>
        <taxon>Lactobacillaceae</taxon>
        <taxon>Lentilactobacillus</taxon>
    </lineage>
</organism>
<dbReference type="NCBIfam" id="NF002636">
    <property type="entry name" value="PRK02304.1-5"/>
    <property type="match status" value="1"/>
</dbReference>
<dbReference type="CDD" id="cd06223">
    <property type="entry name" value="PRTases_typeI"/>
    <property type="match status" value="1"/>
</dbReference>
<evidence type="ECO:0000256" key="4">
    <source>
        <dbReference type="ARBA" id="ARBA00004659"/>
    </source>
</evidence>
<dbReference type="FunFam" id="3.40.50.2020:FF:000004">
    <property type="entry name" value="Adenine phosphoribosyltransferase"/>
    <property type="match status" value="1"/>
</dbReference>
<keyword evidence="15" id="KW-1185">Reference proteome</keyword>
<dbReference type="HAMAP" id="MF_00004">
    <property type="entry name" value="Aden_phosphoribosyltr"/>
    <property type="match status" value="1"/>
</dbReference>
<dbReference type="GO" id="GO:0006166">
    <property type="term" value="P:purine ribonucleoside salvage"/>
    <property type="evidence" value="ECO:0007669"/>
    <property type="project" value="UniProtKB-UniRule"/>
</dbReference>
<evidence type="ECO:0000256" key="2">
    <source>
        <dbReference type="ARBA" id="ARBA00003968"/>
    </source>
</evidence>
<evidence type="ECO:0000256" key="6">
    <source>
        <dbReference type="ARBA" id="ARBA00011738"/>
    </source>
</evidence>
<dbReference type="InterPro" id="IPR005764">
    <property type="entry name" value="Ade_phspho_trans"/>
</dbReference>
<evidence type="ECO:0000256" key="8">
    <source>
        <dbReference type="ARBA" id="ARBA00022490"/>
    </source>
</evidence>
<dbReference type="GO" id="GO:0016208">
    <property type="term" value="F:AMP binding"/>
    <property type="evidence" value="ECO:0007669"/>
    <property type="project" value="TreeGrafter"/>
</dbReference>
<evidence type="ECO:0000313" key="14">
    <source>
        <dbReference type="EMBL" id="KRK89062.1"/>
    </source>
</evidence>
<comment type="similarity">
    <text evidence="5 12">Belongs to the purine/pyrimidine phosphoribosyltransferase family.</text>
</comment>
<feature type="domain" description="Phosphoribosyltransferase" evidence="13">
    <location>
        <begin position="47"/>
        <end position="173"/>
    </location>
</feature>
<dbReference type="InterPro" id="IPR000836">
    <property type="entry name" value="PRTase_dom"/>
</dbReference>
<dbReference type="OrthoDB" id="9803963at2"/>
<evidence type="ECO:0000256" key="10">
    <source>
        <dbReference type="ARBA" id="ARBA00022679"/>
    </source>
</evidence>
<evidence type="ECO:0000256" key="1">
    <source>
        <dbReference type="ARBA" id="ARBA00000868"/>
    </source>
</evidence>
<dbReference type="GO" id="GO:0003999">
    <property type="term" value="F:adenine phosphoribosyltransferase activity"/>
    <property type="evidence" value="ECO:0007669"/>
    <property type="project" value="UniProtKB-UniRule"/>
</dbReference>
<dbReference type="GO" id="GO:0006168">
    <property type="term" value="P:adenine salvage"/>
    <property type="evidence" value="ECO:0007669"/>
    <property type="project" value="InterPro"/>
</dbReference>
<evidence type="ECO:0000313" key="15">
    <source>
        <dbReference type="Proteomes" id="UP000051581"/>
    </source>
</evidence>
<keyword evidence="11 12" id="KW-0660">Purine salvage</keyword>
<protein>
    <recommendedName>
        <fullName evidence="7 12">Adenine phosphoribosyltransferase</fullName>
        <shortName evidence="12">APRT</shortName>
        <ecNumber evidence="7 12">2.4.2.7</ecNumber>
    </recommendedName>
</protein>
<dbReference type="InterPro" id="IPR050054">
    <property type="entry name" value="UPRTase/APRTase"/>
</dbReference>
<dbReference type="NCBIfam" id="NF002633">
    <property type="entry name" value="PRK02304.1-2"/>
    <property type="match status" value="1"/>
</dbReference>
<comment type="subunit">
    <text evidence="6 12">Homodimer.</text>
</comment>
<reference evidence="14 15" key="1">
    <citation type="journal article" date="2015" name="Genome Announc.">
        <title>Expanding the biotechnology potential of lactobacilli through comparative genomics of 213 strains and associated genera.</title>
        <authorList>
            <person name="Sun Z."/>
            <person name="Harris H.M."/>
            <person name="McCann A."/>
            <person name="Guo C."/>
            <person name="Argimon S."/>
            <person name="Zhang W."/>
            <person name="Yang X."/>
            <person name="Jeffery I.B."/>
            <person name="Cooney J.C."/>
            <person name="Kagawa T.F."/>
            <person name="Liu W."/>
            <person name="Song Y."/>
            <person name="Salvetti E."/>
            <person name="Wrobel A."/>
            <person name="Rasinkangas P."/>
            <person name="Parkhill J."/>
            <person name="Rea M.C."/>
            <person name="O'Sullivan O."/>
            <person name="Ritari J."/>
            <person name="Douillard F.P."/>
            <person name="Paul Ross R."/>
            <person name="Yang R."/>
            <person name="Briner A.E."/>
            <person name="Felis G.E."/>
            <person name="de Vos W.M."/>
            <person name="Barrangou R."/>
            <person name="Klaenhammer T.R."/>
            <person name="Caufield P.W."/>
            <person name="Cui Y."/>
            <person name="Zhang H."/>
            <person name="O'Toole P.W."/>
        </authorList>
    </citation>
    <scope>NUCLEOTIDE SEQUENCE [LARGE SCALE GENOMIC DNA]</scope>
    <source>
        <strain evidence="14 15">DSM 19904</strain>
    </source>
</reference>
<comment type="function">
    <text evidence="2 12">Catalyzes a salvage reaction resulting in the formation of AMP, that is energically less costly than de novo synthesis.</text>
</comment>
<accession>A0A0R1KZJ2</accession>
<dbReference type="PANTHER" id="PTHR32315:SF3">
    <property type="entry name" value="ADENINE PHOSPHORIBOSYLTRANSFERASE"/>
    <property type="match status" value="1"/>
</dbReference>
<dbReference type="EC" id="2.4.2.7" evidence="7 12"/>
<dbReference type="GO" id="GO:0002055">
    <property type="term" value="F:adenine binding"/>
    <property type="evidence" value="ECO:0007669"/>
    <property type="project" value="TreeGrafter"/>
</dbReference>
<dbReference type="GO" id="GO:0005737">
    <property type="term" value="C:cytoplasm"/>
    <property type="evidence" value="ECO:0007669"/>
    <property type="project" value="UniProtKB-SubCell"/>
</dbReference>
<name>A0A0R1KZJ2_9LACO</name>
<dbReference type="NCBIfam" id="TIGR01090">
    <property type="entry name" value="apt"/>
    <property type="match status" value="1"/>
</dbReference>
<comment type="subcellular location">
    <subcellularLocation>
        <location evidence="3 12">Cytoplasm</location>
    </subcellularLocation>
</comment>
<dbReference type="Proteomes" id="UP000051581">
    <property type="component" value="Unassembled WGS sequence"/>
</dbReference>
<evidence type="ECO:0000256" key="7">
    <source>
        <dbReference type="ARBA" id="ARBA00011893"/>
    </source>
</evidence>
<evidence type="ECO:0000256" key="11">
    <source>
        <dbReference type="ARBA" id="ARBA00022726"/>
    </source>
</evidence>
<dbReference type="InterPro" id="IPR029057">
    <property type="entry name" value="PRTase-like"/>
</dbReference>
<keyword evidence="9 12" id="KW-0328">Glycosyltransferase</keyword>
<evidence type="ECO:0000256" key="3">
    <source>
        <dbReference type="ARBA" id="ARBA00004496"/>
    </source>
</evidence>
<sequence>MKGRKNMPIDFSKYIASYPDFPEPGILFRDISPMLENGEVYRAATDKIVDFAKERNVQMIVGPEARGFIVGCPVAYKLGVGFSPARKKNKLPGETIEESYGLEYGKSSLYLRTNAVKPGQRVLVTDDLLATGGTIDATIRLVEKLGGIVVGTAFLIELSDLKGREKVKNYDFFTLLKY</sequence>
<gene>
    <name evidence="12" type="primary">apt</name>
    <name evidence="14" type="ORF">FD17_GL002023</name>
</gene>
<comment type="catalytic activity">
    <reaction evidence="1 12">
        <text>AMP + diphosphate = 5-phospho-alpha-D-ribose 1-diphosphate + adenine</text>
        <dbReference type="Rhea" id="RHEA:16609"/>
        <dbReference type="ChEBI" id="CHEBI:16708"/>
        <dbReference type="ChEBI" id="CHEBI:33019"/>
        <dbReference type="ChEBI" id="CHEBI:58017"/>
        <dbReference type="ChEBI" id="CHEBI:456215"/>
        <dbReference type="EC" id="2.4.2.7"/>
    </reaction>
</comment>
<keyword evidence="10 12" id="KW-0808">Transferase</keyword>
<evidence type="ECO:0000256" key="12">
    <source>
        <dbReference type="HAMAP-Rule" id="MF_00004"/>
    </source>
</evidence>
<proteinExistence type="inferred from homology"/>
<dbReference type="UniPathway" id="UPA00588">
    <property type="reaction ID" value="UER00646"/>
</dbReference>
<dbReference type="GO" id="GO:0044209">
    <property type="term" value="P:AMP salvage"/>
    <property type="evidence" value="ECO:0007669"/>
    <property type="project" value="UniProtKB-UniRule"/>
</dbReference>
<keyword evidence="8 12" id="KW-0963">Cytoplasm</keyword>
<evidence type="ECO:0000259" key="13">
    <source>
        <dbReference type="Pfam" id="PF00156"/>
    </source>
</evidence>
<dbReference type="AlphaFoldDB" id="A0A0R1KZJ2"/>
<dbReference type="Pfam" id="PF00156">
    <property type="entry name" value="Pribosyltran"/>
    <property type="match status" value="1"/>
</dbReference>
<comment type="caution">
    <text evidence="14">The sequence shown here is derived from an EMBL/GenBank/DDBJ whole genome shotgun (WGS) entry which is preliminary data.</text>
</comment>
<dbReference type="NCBIfam" id="NF002634">
    <property type="entry name" value="PRK02304.1-3"/>
    <property type="match status" value="1"/>
</dbReference>
<dbReference type="PATRIC" id="fig|1423808.3.peg.2049"/>